<evidence type="ECO:0000313" key="1">
    <source>
        <dbReference type="EMBL" id="KAI5612314.1"/>
    </source>
</evidence>
<keyword evidence="2" id="KW-1185">Reference proteome</keyword>
<dbReference type="AlphaFoldDB" id="A0AAD5FE71"/>
<dbReference type="EMBL" id="MU564352">
    <property type="protein sequence ID" value="KAI5612314.1"/>
    <property type="molecule type" value="Genomic_DNA"/>
</dbReference>
<name>A0AAD5FE71_SILAS</name>
<dbReference type="InterPro" id="IPR027124">
    <property type="entry name" value="Swc5/CFDP1/2"/>
</dbReference>
<proteinExistence type="predicted"/>
<reference evidence="1" key="1">
    <citation type="submission" date="2018-07" db="EMBL/GenBank/DDBJ databases">
        <title>Comparative genomics of catfishes provides insights into carnivory and benthic adaptation.</title>
        <authorList>
            <person name="Zhang Y."/>
            <person name="Wang D."/>
            <person name="Peng Z."/>
            <person name="Zheng S."/>
            <person name="Shao F."/>
            <person name="Tao W."/>
        </authorList>
    </citation>
    <scope>NUCLEOTIDE SEQUENCE</scope>
    <source>
        <strain evidence="1">Chongqing</strain>
    </source>
</reference>
<dbReference type="InterPro" id="IPR036691">
    <property type="entry name" value="Endo/exonu/phosph_ase_sf"/>
</dbReference>
<dbReference type="PANTHER" id="PTHR23227:SF83">
    <property type="entry name" value="ENDONUCLEASE_EXONUCLEASE_PHOSPHATASE DOMAIN-CONTAINING PROTEIN"/>
    <property type="match status" value="1"/>
</dbReference>
<protein>
    <submittedName>
        <fullName evidence="1">Uncharacterized protein</fullName>
    </submittedName>
</protein>
<organism evidence="1 2">
    <name type="scientific">Silurus asotus</name>
    <name type="common">Amur catfish</name>
    <name type="synonym">Parasilurus asotus</name>
    <dbReference type="NCBI Taxonomy" id="30991"/>
    <lineage>
        <taxon>Eukaryota</taxon>
        <taxon>Metazoa</taxon>
        <taxon>Chordata</taxon>
        <taxon>Craniata</taxon>
        <taxon>Vertebrata</taxon>
        <taxon>Euteleostomi</taxon>
        <taxon>Actinopterygii</taxon>
        <taxon>Neopterygii</taxon>
        <taxon>Teleostei</taxon>
        <taxon>Ostariophysi</taxon>
        <taxon>Siluriformes</taxon>
        <taxon>Siluridae</taxon>
        <taxon>Silurus</taxon>
    </lineage>
</organism>
<evidence type="ECO:0000313" key="2">
    <source>
        <dbReference type="Proteomes" id="UP001205998"/>
    </source>
</evidence>
<dbReference type="PANTHER" id="PTHR23227">
    <property type="entry name" value="BUCENTAUR RELATED"/>
    <property type="match status" value="1"/>
</dbReference>
<dbReference type="Gene3D" id="3.60.10.10">
    <property type="entry name" value="Endonuclease/exonuclease/phosphatase"/>
    <property type="match status" value="1"/>
</dbReference>
<sequence length="151" mass="17501">MGILGGHLTSLQQKHDILNEVDCEMEEKGKFWSELDEVVEGVPRNERLLIKTDLNSHEGEGNRGDEEVMGRYGLKEKKVEGQMVVDFAERMEIAVVNTYFMKKEDHKVTYKNGERGTWVDYVQCWRCNLKEIRDCKVLAGDSVARQHWIVV</sequence>
<dbReference type="Proteomes" id="UP001205998">
    <property type="component" value="Unassembled WGS sequence"/>
</dbReference>
<comment type="caution">
    <text evidence="1">The sequence shown here is derived from an EMBL/GenBank/DDBJ whole genome shotgun (WGS) entry which is preliminary data.</text>
</comment>
<accession>A0AAD5FE71</accession>
<gene>
    <name evidence="1" type="ORF">C0J50_0982</name>
</gene>